<reference evidence="3" key="2">
    <citation type="submission" date="2014-05" db="EMBL/GenBank/DDBJ databases">
        <title>Draft genome sequence of Virgibacillus massiliensis Vm-5.</title>
        <authorList>
            <person name="Khelaifia S."/>
            <person name="Croce O."/>
            <person name="Lagier J.C."/>
            <person name="Raoult D."/>
        </authorList>
    </citation>
    <scope>NUCLEOTIDE SEQUENCE [LARGE SCALE GENOMIC DNA]</scope>
    <source>
        <strain evidence="3">Vm-5</strain>
    </source>
</reference>
<reference evidence="2 3" key="1">
    <citation type="submission" date="2014-03" db="EMBL/GenBank/DDBJ databases">
        <authorList>
            <person name="Urmite Genomes U."/>
        </authorList>
    </citation>
    <scope>NUCLEOTIDE SEQUENCE [LARGE SCALE GENOMIC DNA]</scope>
    <source>
        <strain evidence="2 3">Vm-5</strain>
    </source>
</reference>
<proteinExistence type="predicted"/>
<evidence type="ECO:0000256" key="1">
    <source>
        <dbReference type="SAM" id="MobiDB-lite"/>
    </source>
</evidence>
<dbReference type="AlphaFoldDB" id="A0A024QC08"/>
<sequence length="67" mass="7467">MCFPPLIIPPALAKANLDSTNFESDETFKILINKKEEQIETVDNMDFDNATNGPDCGATSLKKTEYK</sequence>
<comment type="caution">
    <text evidence="2">The sequence shown here is derived from an EMBL/GenBank/DDBJ whole genome shotgun (WGS) entry which is preliminary data.</text>
</comment>
<name>A0A024QC08_9BACI</name>
<dbReference type="EMBL" id="CCDP010000001">
    <property type="protein sequence ID" value="CDQ40009.1"/>
    <property type="molecule type" value="Genomic_DNA"/>
</dbReference>
<dbReference type="STRING" id="1462526.BN990_02327"/>
<protein>
    <submittedName>
        <fullName evidence="2">Uncharacterized protein</fullName>
    </submittedName>
</protein>
<evidence type="ECO:0000313" key="3">
    <source>
        <dbReference type="Proteomes" id="UP000028875"/>
    </source>
</evidence>
<gene>
    <name evidence="2" type="ORF">BN990_02327</name>
</gene>
<keyword evidence="3" id="KW-1185">Reference proteome</keyword>
<feature type="region of interest" description="Disordered" evidence="1">
    <location>
        <begin position="43"/>
        <end position="67"/>
    </location>
</feature>
<dbReference type="Proteomes" id="UP000028875">
    <property type="component" value="Unassembled WGS sequence"/>
</dbReference>
<organism evidence="2 3">
    <name type="scientific">Virgibacillus massiliensis</name>
    <dbReference type="NCBI Taxonomy" id="1462526"/>
    <lineage>
        <taxon>Bacteria</taxon>
        <taxon>Bacillati</taxon>
        <taxon>Bacillota</taxon>
        <taxon>Bacilli</taxon>
        <taxon>Bacillales</taxon>
        <taxon>Bacillaceae</taxon>
        <taxon>Virgibacillus</taxon>
    </lineage>
</organism>
<evidence type="ECO:0000313" key="2">
    <source>
        <dbReference type="EMBL" id="CDQ40009.1"/>
    </source>
</evidence>
<accession>A0A024QC08</accession>